<reference evidence="1 2" key="1">
    <citation type="journal article" date="2019" name="Int. J. Syst. Evol. Microbiol.">
        <title>The Global Catalogue of Microorganisms (GCM) 10K type strain sequencing project: providing services to taxonomists for standard genome sequencing and annotation.</title>
        <authorList>
            <consortium name="The Broad Institute Genomics Platform"/>
            <consortium name="The Broad Institute Genome Sequencing Center for Infectious Disease"/>
            <person name="Wu L."/>
            <person name="Ma J."/>
        </authorList>
    </citation>
    <scope>NUCLEOTIDE SEQUENCE [LARGE SCALE GENOMIC DNA]</scope>
    <source>
        <strain evidence="1 2">JCM 14718</strain>
    </source>
</reference>
<name>A0ABN2J774_9ACTN</name>
<sequence length="120" mass="12860">MPGLVVDAVELRASAGGAHQDVHEFSGPVGVATVHGVEDRSHLAARVREIDSVPRLDRGAVTGGRQRVANGLGELVTLWGGVRTALPGSVGQRVYERDGHLEERRYVTIEHHLTGHSFAL</sequence>
<gene>
    <name evidence="1" type="ORF">GCM10009765_79630</name>
</gene>
<dbReference type="Proteomes" id="UP001500618">
    <property type="component" value="Unassembled WGS sequence"/>
</dbReference>
<proteinExistence type="predicted"/>
<keyword evidence="2" id="KW-1185">Reference proteome</keyword>
<evidence type="ECO:0000313" key="2">
    <source>
        <dbReference type="Proteomes" id="UP001500618"/>
    </source>
</evidence>
<organism evidence="1 2">
    <name type="scientific">Fodinicola feengrottensis</name>
    <dbReference type="NCBI Taxonomy" id="435914"/>
    <lineage>
        <taxon>Bacteria</taxon>
        <taxon>Bacillati</taxon>
        <taxon>Actinomycetota</taxon>
        <taxon>Actinomycetes</taxon>
        <taxon>Mycobacteriales</taxon>
        <taxon>Fodinicola</taxon>
    </lineage>
</organism>
<comment type="caution">
    <text evidence="1">The sequence shown here is derived from an EMBL/GenBank/DDBJ whole genome shotgun (WGS) entry which is preliminary data.</text>
</comment>
<dbReference type="EMBL" id="BAAANY010000043">
    <property type="protein sequence ID" value="GAA1719321.1"/>
    <property type="molecule type" value="Genomic_DNA"/>
</dbReference>
<protein>
    <submittedName>
        <fullName evidence="1">Uncharacterized protein</fullName>
    </submittedName>
</protein>
<accession>A0ABN2J774</accession>
<evidence type="ECO:0000313" key="1">
    <source>
        <dbReference type="EMBL" id="GAA1719321.1"/>
    </source>
</evidence>